<organism evidence="1 2">
    <name type="scientific">Listeria kieliensis</name>
    <dbReference type="NCBI Taxonomy" id="1621700"/>
    <lineage>
        <taxon>Bacteria</taxon>
        <taxon>Bacillati</taxon>
        <taxon>Bacillota</taxon>
        <taxon>Bacilli</taxon>
        <taxon>Bacillales</taxon>
        <taxon>Listeriaceae</taxon>
        <taxon>Listeria</taxon>
    </lineage>
</organism>
<reference evidence="2" key="1">
    <citation type="submission" date="2015-04" db="EMBL/GenBank/DDBJ databases">
        <authorList>
            <person name="Schardt J."/>
            <person name="Mueller-Herbst S."/>
            <person name="Scherer S."/>
            <person name="Huptas C."/>
        </authorList>
    </citation>
    <scope>NUCLEOTIDE SEQUENCE [LARGE SCALE GENOMIC DNA]</scope>
    <source>
        <strain evidence="2">Kiel-L1</strain>
    </source>
</reference>
<gene>
    <name evidence="1" type="ORF">UR08_06995</name>
</gene>
<proteinExistence type="predicted"/>
<dbReference type="RefSeq" id="WP_115752964.1">
    <property type="nucleotide sequence ID" value="NZ_LARY01000002.1"/>
</dbReference>
<protein>
    <submittedName>
        <fullName evidence="1">Uncharacterized protein</fullName>
    </submittedName>
</protein>
<comment type="caution">
    <text evidence="1">The sequence shown here is derived from an EMBL/GenBank/DDBJ whole genome shotgun (WGS) entry which is preliminary data.</text>
</comment>
<dbReference type="Proteomes" id="UP000257055">
    <property type="component" value="Unassembled WGS sequence"/>
</dbReference>
<keyword evidence="2" id="KW-1185">Reference proteome</keyword>
<dbReference type="AlphaFoldDB" id="A0A3D8TQ06"/>
<evidence type="ECO:0000313" key="1">
    <source>
        <dbReference type="EMBL" id="RDX00723.1"/>
    </source>
</evidence>
<evidence type="ECO:0000313" key="2">
    <source>
        <dbReference type="Proteomes" id="UP000257055"/>
    </source>
</evidence>
<dbReference type="EMBL" id="LARY01000002">
    <property type="protein sequence ID" value="RDX00723.1"/>
    <property type="molecule type" value="Genomic_DNA"/>
</dbReference>
<sequence length="338" mass="39203">MEKFREYELIQNEEHLTEVEIDLETGEEVAEMIKQIVASDVATICMEHTSKMEHCLLDLDIPYERQQESIYVNRPTPAQAAELITEHCTYDLSSYILIFLFAECERKLEQVVFRKKPEWHVGNYLQEEGIVLTMFEDDAVFFIGATSEERVNAFVKIMDERMDKKQVPVIERLIDAPKQFDLPDDFLEEQKLPLNVHFKKVSGELLATPPLFKKSLEVEHLDKMVAEPIVAAILPGDCEDILEKLEIEYRTEMKMLITASIEAEKRFEFLDKLHKESILGNIYLFYGKEPKIQFERQERTSLLKKIFTPPAIVNFSLEEEAKALVLTFDGEIAAVFEG</sequence>
<name>A0A3D8TQ06_9LIST</name>
<accession>A0A3D8TQ06</accession>